<feature type="transmembrane region" description="Helical" evidence="2">
    <location>
        <begin position="13"/>
        <end position="31"/>
    </location>
</feature>
<dbReference type="RefSeq" id="WP_195172921.1">
    <property type="nucleotide sequence ID" value="NZ_CP062983.1"/>
</dbReference>
<feature type="region of interest" description="Disordered" evidence="1">
    <location>
        <begin position="40"/>
        <end position="60"/>
    </location>
</feature>
<evidence type="ECO:0000313" key="4">
    <source>
        <dbReference type="Proteomes" id="UP000594468"/>
    </source>
</evidence>
<dbReference type="EMBL" id="CP062983">
    <property type="protein sequence ID" value="QPC84858.1"/>
    <property type="molecule type" value="Genomic_DNA"/>
</dbReference>
<keyword evidence="2" id="KW-0472">Membrane</keyword>
<name>A0A7S8EDA0_9CHLR</name>
<proteinExistence type="predicted"/>
<evidence type="ECO:0000256" key="2">
    <source>
        <dbReference type="SAM" id="Phobius"/>
    </source>
</evidence>
<organism evidence="3 4">
    <name type="scientific">Phototrophicus methaneseepsis</name>
    <dbReference type="NCBI Taxonomy" id="2710758"/>
    <lineage>
        <taxon>Bacteria</taxon>
        <taxon>Bacillati</taxon>
        <taxon>Chloroflexota</taxon>
        <taxon>Candidatus Thermofontia</taxon>
        <taxon>Phototrophicales</taxon>
        <taxon>Phototrophicaceae</taxon>
        <taxon>Phototrophicus</taxon>
    </lineage>
</organism>
<evidence type="ECO:0000256" key="1">
    <source>
        <dbReference type="SAM" id="MobiDB-lite"/>
    </source>
</evidence>
<keyword evidence="2" id="KW-0812">Transmembrane</keyword>
<dbReference type="AlphaFoldDB" id="A0A7S8EDA0"/>
<keyword evidence="4" id="KW-1185">Reference proteome</keyword>
<evidence type="ECO:0000313" key="3">
    <source>
        <dbReference type="EMBL" id="QPC84858.1"/>
    </source>
</evidence>
<keyword evidence="2" id="KW-1133">Transmembrane helix</keyword>
<protein>
    <submittedName>
        <fullName evidence="3">Uncharacterized protein</fullName>
    </submittedName>
</protein>
<dbReference type="Proteomes" id="UP000594468">
    <property type="component" value="Chromosome"/>
</dbReference>
<gene>
    <name evidence="3" type="ORF">G4Y79_10950</name>
</gene>
<reference evidence="3 4" key="1">
    <citation type="submission" date="2020-02" db="EMBL/GenBank/DDBJ databases">
        <authorList>
            <person name="Zheng R.K."/>
            <person name="Sun C.M."/>
        </authorList>
    </citation>
    <scope>NUCLEOTIDE SEQUENCE [LARGE SCALE GENOMIC DNA]</scope>
    <source>
        <strain evidence="4">rifampicinis</strain>
    </source>
</reference>
<sequence>MNLDFLTPELVDTLIIANIIIALAIASVRFYRDLRRPTAMSWRSPDETQPSVPAIHESDS</sequence>
<dbReference type="KEGG" id="pmet:G4Y79_10950"/>
<accession>A0A7S8EDA0</accession>